<name>A0A514A050_9CAUD</name>
<evidence type="ECO:0000313" key="4">
    <source>
        <dbReference type="EMBL" id="QDH46658.1"/>
    </source>
</evidence>
<reference evidence="4 5" key="1">
    <citation type="submission" date="2019-04" db="EMBL/GenBank/DDBJ databases">
        <title>Novel bacteriophages capable of disrupting biofilms from clinical strains of Aeromonas hydrophila with intrinsic antibiotic resistance.</title>
        <authorList>
            <person name="Kabwe M."/>
            <person name="Brown T.L."/>
            <person name="Speirs L."/>
            <person name="Ku H."/>
            <person name="Leach M."/>
            <person name="Chan H.T."/>
            <person name="Petrovski S."/>
            <person name="Lock P."/>
            <person name="Tucci J."/>
        </authorList>
    </citation>
    <scope>NUCLEOTIDE SEQUENCE [LARGE SCALE GENOMIC DNA]</scope>
</reference>
<evidence type="ECO:0000313" key="5">
    <source>
        <dbReference type="Proteomes" id="UP000318298"/>
    </source>
</evidence>
<comment type="subcellular location">
    <subcellularLocation>
        <location evidence="3">Virion</location>
    </subcellularLocation>
    <subcellularLocation>
        <location evidence="3">Host cytoplasm</location>
    </subcellularLocation>
    <text evidence="3">Forms the capsid icosahedric shell.</text>
</comment>
<dbReference type="GO" id="GO:0019028">
    <property type="term" value="C:viral capsid"/>
    <property type="evidence" value="ECO:0007669"/>
    <property type="project" value="UniProtKB-UniRule"/>
</dbReference>
<comment type="similarity">
    <text evidence="3">Belongs to the lambda phage major capsid protein family.</text>
</comment>
<organism evidence="4 5">
    <name type="scientific">Aeromonas phage LAh_7</name>
    <dbReference type="NCBI Taxonomy" id="2591031"/>
    <lineage>
        <taxon>Viruses</taxon>
        <taxon>Duplodnaviria</taxon>
        <taxon>Heunggongvirae</taxon>
        <taxon>Uroviricota</taxon>
        <taxon>Caudoviricetes</taxon>
        <taxon>Casjensviridae</taxon>
        <taxon>Sharonstreetvirus</taxon>
        <taxon>Sharonstreetvirus LAh7</taxon>
    </lineage>
</organism>
<dbReference type="Pfam" id="PF03864">
    <property type="entry name" value="Phage_cap_E"/>
    <property type="match status" value="1"/>
</dbReference>
<gene>
    <name evidence="4" type="ORF">LAh7_61</name>
</gene>
<keyword evidence="3" id="KW-0946">Virion</keyword>
<comment type="subunit">
    <text evidence="3">Homomultimer.</text>
</comment>
<dbReference type="Proteomes" id="UP000318298">
    <property type="component" value="Segment"/>
</dbReference>
<evidence type="ECO:0000256" key="1">
    <source>
        <dbReference type="ARBA" id="ARBA00022561"/>
    </source>
</evidence>
<dbReference type="GO" id="GO:0030430">
    <property type="term" value="C:host cell cytoplasm"/>
    <property type="evidence" value="ECO:0007669"/>
    <property type="project" value="UniProtKB-SubCell"/>
</dbReference>
<sequence>MAGLYPTETLVATQQKVEGIKAFWLALYPNQINFDTDIISFEKVSINYKRLAPFVAPNNQGKILREQGFRKSGFKPAYLKPKHVVDPTLIIPVQPGERPGTGTKSLGQRRAAVITHLLQVHRTLHENRWEWMAAKAAIYGYVDVSGEAYPTQRVDFGRDASLTSTNDWSAVGATPLKDIYSMRRKAKDLSLNGVTITRIIFGQDAWDKFIAKEAATLEKLWDKNTGGGTSDVTRLYDGFEGLEYLGSIRGSQGGGRLEFWINTQKYTDEALQGQYLMPQNGVFGWSEGLQGYRCFGAIMDPEAGYQAMEMYPSNWREKDPAVEYLMSQGAPLMVPADANASFLILT</sequence>
<dbReference type="HAMAP" id="MF_04133">
    <property type="entry name" value="CAPSID_LAMBDA"/>
    <property type="match status" value="1"/>
</dbReference>
<keyword evidence="3" id="KW-0426">Late protein</keyword>
<evidence type="ECO:0000256" key="3">
    <source>
        <dbReference type="HAMAP-Rule" id="MF_04133"/>
    </source>
</evidence>
<proteinExistence type="inferred from homology"/>
<evidence type="ECO:0000256" key="2">
    <source>
        <dbReference type="ARBA" id="ARBA00023200"/>
    </source>
</evidence>
<keyword evidence="2 3" id="KW-1035">Host cytoplasm</keyword>
<keyword evidence="5" id="KW-1185">Reference proteome</keyword>
<dbReference type="InterPro" id="IPR005564">
    <property type="entry name" value="Major_capsid_GpE"/>
</dbReference>
<keyword evidence="1 3" id="KW-0167">Capsid protein</keyword>
<protein>
    <recommendedName>
        <fullName evidence="3">Major capsid protein</fullName>
    </recommendedName>
    <alternativeName>
        <fullName evidence="3">Major head protein</fullName>
    </alternativeName>
</protein>
<accession>A0A514A050</accession>
<comment type="function">
    <text evidence="3">Assembles to form an icosahedral capsid. The assembly is primed by the interaction between capsid assembly protease and portal dodecamer, and major capsid proteins assemble cooperatively to form the procapsid with the help of capsid scaffolding protein. Major capsid protein forms hexons and pentons of the icosahedron. Viral genomic DNA is packaged into the procapsid through the portal vertex. The packaging triggers a dramatic reconfiguration of the capsid shell.</text>
</comment>
<dbReference type="Gene3D" id="3.30.1930.10">
    <property type="entry name" value="capsid protein of prophage domain"/>
    <property type="match status" value="1"/>
</dbReference>
<dbReference type="Gene3D" id="3.15.30.10">
    <property type="entry name" value="putative capsid protein of prophage domain like"/>
    <property type="match status" value="1"/>
</dbReference>
<dbReference type="EMBL" id="MK838113">
    <property type="protein sequence ID" value="QDH46658.1"/>
    <property type="molecule type" value="Genomic_DNA"/>
</dbReference>